<dbReference type="EMBL" id="JBDLBR010000002">
    <property type="protein sequence ID" value="MEN7536936.1"/>
    <property type="molecule type" value="Genomic_DNA"/>
</dbReference>
<organism evidence="2 3">
    <name type="scientific">Aurantiacibacter flavus</name>
    <dbReference type="NCBI Taxonomy" id="3145232"/>
    <lineage>
        <taxon>Bacteria</taxon>
        <taxon>Pseudomonadati</taxon>
        <taxon>Pseudomonadota</taxon>
        <taxon>Alphaproteobacteria</taxon>
        <taxon>Sphingomonadales</taxon>
        <taxon>Erythrobacteraceae</taxon>
        <taxon>Aurantiacibacter</taxon>
    </lineage>
</organism>
<keyword evidence="1" id="KW-0732">Signal</keyword>
<name>A0ABV0CWC4_9SPHN</name>
<evidence type="ECO:0000313" key="2">
    <source>
        <dbReference type="EMBL" id="MEN7536936.1"/>
    </source>
</evidence>
<protein>
    <submittedName>
        <fullName evidence="2">UrcA family protein</fullName>
    </submittedName>
</protein>
<sequence length="97" mass="10105">MKKILIASLTAVIATTSVAATAADQVQIAISHDGLDLSKASDVAIMRDRIEAAVATACAKATRPSEREACVRDGTEKAMSQLEARSRIALAYTNTAG</sequence>
<evidence type="ECO:0000256" key="1">
    <source>
        <dbReference type="SAM" id="SignalP"/>
    </source>
</evidence>
<evidence type="ECO:0000313" key="3">
    <source>
        <dbReference type="Proteomes" id="UP001484535"/>
    </source>
</evidence>
<feature type="signal peptide" evidence="1">
    <location>
        <begin position="1"/>
        <end position="22"/>
    </location>
</feature>
<dbReference type="InterPro" id="IPR030972">
    <property type="entry name" value="UrcA_uranyl"/>
</dbReference>
<proteinExistence type="predicted"/>
<reference evidence="2 3" key="1">
    <citation type="submission" date="2024-05" db="EMBL/GenBank/DDBJ databases">
        <authorList>
            <person name="Park S."/>
        </authorList>
    </citation>
    <scope>NUCLEOTIDE SEQUENCE [LARGE SCALE GENOMIC DNA]</scope>
    <source>
        <strain evidence="2 3">DGU5</strain>
    </source>
</reference>
<dbReference type="RefSeq" id="WP_346784384.1">
    <property type="nucleotide sequence ID" value="NZ_JBDLBR010000002.1"/>
</dbReference>
<comment type="caution">
    <text evidence="2">The sequence shown here is derived from an EMBL/GenBank/DDBJ whole genome shotgun (WGS) entry which is preliminary data.</text>
</comment>
<feature type="chain" id="PRO_5045413688" evidence="1">
    <location>
        <begin position="23"/>
        <end position="97"/>
    </location>
</feature>
<gene>
    <name evidence="2" type="ORF">ABDJ38_07100</name>
</gene>
<accession>A0ABV0CWC4</accession>
<dbReference type="NCBIfam" id="TIGR04433">
    <property type="entry name" value="UrcA_uranyl"/>
    <property type="match status" value="1"/>
</dbReference>
<keyword evidence="3" id="KW-1185">Reference proteome</keyword>
<dbReference type="Proteomes" id="UP001484535">
    <property type="component" value="Unassembled WGS sequence"/>
</dbReference>